<dbReference type="Proteomes" id="UP000239872">
    <property type="component" value="Unassembled WGS sequence"/>
</dbReference>
<comment type="caution">
    <text evidence="1">The sequence shown here is derived from an EMBL/GenBank/DDBJ whole genome shotgun (WGS) entry which is preliminary data.</text>
</comment>
<protein>
    <submittedName>
        <fullName evidence="1">Uncharacterized protein</fullName>
    </submittedName>
</protein>
<dbReference type="OrthoDB" id="1122968at2"/>
<sequence>MVGLTVKDNKDEVIFTLDKKKITNDVIMEMVKIARLDALVEKADFDRSILNLGEELKQIWWEENKDDFLKDVVK</sequence>
<organism evidence="1 2">
    <name type="scientific">Flavipsychrobacter stenotrophus</name>
    <dbReference type="NCBI Taxonomy" id="2077091"/>
    <lineage>
        <taxon>Bacteria</taxon>
        <taxon>Pseudomonadati</taxon>
        <taxon>Bacteroidota</taxon>
        <taxon>Chitinophagia</taxon>
        <taxon>Chitinophagales</taxon>
        <taxon>Chitinophagaceae</taxon>
        <taxon>Flavipsychrobacter</taxon>
    </lineage>
</organism>
<evidence type="ECO:0000313" key="2">
    <source>
        <dbReference type="Proteomes" id="UP000239872"/>
    </source>
</evidence>
<gene>
    <name evidence="1" type="ORF">CJD36_002095</name>
</gene>
<evidence type="ECO:0000313" key="1">
    <source>
        <dbReference type="EMBL" id="PQJ12561.1"/>
    </source>
</evidence>
<keyword evidence="2" id="KW-1185">Reference proteome</keyword>
<name>A0A2S7T110_9BACT</name>
<accession>A0A2S7T110</accession>
<proteinExistence type="predicted"/>
<dbReference type="AlphaFoldDB" id="A0A2S7T110"/>
<reference evidence="1 2" key="1">
    <citation type="submission" date="2018-01" db="EMBL/GenBank/DDBJ databases">
        <title>A novel member of the phylum Bacteroidetes isolated from glacier ice.</title>
        <authorList>
            <person name="Liu Q."/>
            <person name="Xin Y.-H."/>
        </authorList>
    </citation>
    <scope>NUCLEOTIDE SEQUENCE [LARGE SCALE GENOMIC DNA]</scope>
    <source>
        <strain evidence="1 2">RB1R16</strain>
    </source>
</reference>
<dbReference type="RefSeq" id="WP_105037444.1">
    <property type="nucleotide sequence ID" value="NZ_PPSL01000001.1"/>
</dbReference>
<dbReference type="EMBL" id="PPSL01000001">
    <property type="protein sequence ID" value="PQJ12561.1"/>
    <property type="molecule type" value="Genomic_DNA"/>
</dbReference>